<dbReference type="InterPro" id="IPR041490">
    <property type="entry name" value="KstR2_TetR_C"/>
</dbReference>
<dbReference type="SUPFAM" id="SSF46689">
    <property type="entry name" value="Homeodomain-like"/>
    <property type="match status" value="1"/>
</dbReference>
<name>A0A7T4UR94_9GAMM</name>
<dbReference type="InterPro" id="IPR009057">
    <property type="entry name" value="Homeodomain-like_sf"/>
</dbReference>
<dbReference type="Proteomes" id="UP000596063">
    <property type="component" value="Chromosome"/>
</dbReference>
<dbReference type="InterPro" id="IPR001647">
    <property type="entry name" value="HTH_TetR"/>
</dbReference>
<evidence type="ECO:0000313" key="5">
    <source>
        <dbReference type="EMBL" id="QQD19297.1"/>
    </source>
</evidence>
<evidence type="ECO:0000313" key="6">
    <source>
        <dbReference type="Proteomes" id="UP000596063"/>
    </source>
</evidence>
<protein>
    <submittedName>
        <fullName evidence="5">TetR family transcriptional regulator</fullName>
    </submittedName>
</protein>
<sequence>MVDRGVLLKRLITEGRITDPASPRGRVLAAAAKLFRQQGFHRTTVRALAAEIGILSGSIFHHFDNKDAILFAVMEEVVVAMDEALKTAIAEASSTRERVRALISVELQFIHGKTGDACSVLIHEWGALTEDRQRKVLEGRERYFQSWRGTLAQARQEGLCGLEPEYLMQLIHGAMAWTAHWYRPEGDLSLEGLIDRVLCLALAPCSAELP</sequence>
<reference evidence="5 6" key="1">
    <citation type="submission" date="2020-12" db="EMBL/GenBank/DDBJ databases">
        <authorList>
            <person name="Shan Y."/>
        </authorList>
    </citation>
    <scope>NUCLEOTIDE SEQUENCE [LARGE SCALE GENOMIC DNA]</scope>
    <source>
        <strain evidence="6">csc3.9</strain>
    </source>
</reference>
<dbReference type="RefSeq" id="WP_198570782.1">
    <property type="nucleotide sequence ID" value="NZ_CP066167.1"/>
</dbReference>
<organism evidence="5 6">
    <name type="scientific">Spongiibacter nanhainus</name>
    <dbReference type="NCBI Taxonomy" id="2794344"/>
    <lineage>
        <taxon>Bacteria</taxon>
        <taxon>Pseudomonadati</taxon>
        <taxon>Pseudomonadota</taxon>
        <taxon>Gammaproteobacteria</taxon>
        <taxon>Cellvibrionales</taxon>
        <taxon>Spongiibacteraceae</taxon>
        <taxon>Spongiibacter</taxon>
    </lineage>
</organism>
<dbReference type="SUPFAM" id="SSF48498">
    <property type="entry name" value="Tetracyclin repressor-like, C-terminal domain"/>
    <property type="match status" value="1"/>
</dbReference>
<evidence type="ECO:0000256" key="1">
    <source>
        <dbReference type="ARBA" id="ARBA00023054"/>
    </source>
</evidence>
<dbReference type="PROSITE" id="PS50977">
    <property type="entry name" value="HTH_TETR_2"/>
    <property type="match status" value="1"/>
</dbReference>
<evidence type="ECO:0000259" key="4">
    <source>
        <dbReference type="PROSITE" id="PS50977"/>
    </source>
</evidence>
<dbReference type="InterPro" id="IPR036271">
    <property type="entry name" value="Tet_transcr_reg_TetR-rel_C_sf"/>
</dbReference>
<keyword evidence="6" id="KW-1185">Reference proteome</keyword>
<proteinExistence type="predicted"/>
<feature type="domain" description="HTH tetR-type" evidence="4">
    <location>
        <begin position="21"/>
        <end position="81"/>
    </location>
</feature>
<evidence type="ECO:0000256" key="3">
    <source>
        <dbReference type="PROSITE-ProRule" id="PRU00335"/>
    </source>
</evidence>
<gene>
    <name evidence="5" type="ORF">I6N98_05440</name>
</gene>
<dbReference type="KEGG" id="snan:I6N98_05440"/>
<dbReference type="Gene3D" id="1.10.357.10">
    <property type="entry name" value="Tetracycline Repressor, domain 2"/>
    <property type="match status" value="1"/>
</dbReference>
<dbReference type="EMBL" id="CP066167">
    <property type="protein sequence ID" value="QQD19297.1"/>
    <property type="molecule type" value="Genomic_DNA"/>
</dbReference>
<accession>A0A7T4UR94</accession>
<keyword evidence="2 3" id="KW-0238">DNA-binding</keyword>
<dbReference type="GO" id="GO:0000976">
    <property type="term" value="F:transcription cis-regulatory region binding"/>
    <property type="evidence" value="ECO:0007669"/>
    <property type="project" value="TreeGrafter"/>
</dbReference>
<dbReference type="GO" id="GO:0003700">
    <property type="term" value="F:DNA-binding transcription factor activity"/>
    <property type="evidence" value="ECO:0007669"/>
    <property type="project" value="TreeGrafter"/>
</dbReference>
<dbReference type="PANTHER" id="PTHR30055">
    <property type="entry name" value="HTH-TYPE TRANSCRIPTIONAL REGULATOR RUTR"/>
    <property type="match status" value="1"/>
</dbReference>
<dbReference type="PRINTS" id="PR00455">
    <property type="entry name" value="HTHTETR"/>
</dbReference>
<dbReference type="PANTHER" id="PTHR30055:SF183">
    <property type="entry name" value="NUCLEOID OCCLUSION FACTOR SLMA"/>
    <property type="match status" value="1"/>
</dbReference>
<feature type="DNA-binding region" description="H-T-H motif" evidence="3">
    <location>
        <begin position="44"/>
        <end position="63"/>
    </location>
</feature>
<evidence type="ECO:0000256" key="2">
    <source>
        <dbReference type="ARBA" id="ARBA00023125"/>
    </source>
</evidence>
<keyword evidence="1" id="KW-0175">Coiled coil</keyword>
<dbReference type="Pfam" id="PF17932">
    <property type="entry name" value="TetR_C_24"/>
    <property type="match status" value="1"/>
</dbReference>
<dbReference type="InterPro" id="IPR050109">
    <property type="entry name" value="HTH-type_TetR-like_transc_reg"/>
</dbReference>
<dbReference type="Pfam" id="PF00440">
    <property type="entry name" value="TetR_N"/>
    <property type="match status" value="1"/>
</dbReference>
<dbReference type="AlphaFoldDB" id="A0A7T4UR94"/>